<evidence type="ECO:0000313" key="2">
    <source>
        <dbReference type="EMBL" id="QAR30663.1"/>
    </source>
</evidence>
<feature type="transmembrane region" description="Helical" evidence="1">
    <location>
        <begin position="6"/>
        <end position="26"/>
    </location>
</feature>
<dbReference type="Proteomes" id="UP000287701">
    <property type="component" value="Chromosome"/>
</dbReference>
<evidence type="ECO:0000256" key="1">
    <source>
        <dbReference type="SAM" id="Phobius"/>
    </source>
</evidence>
<sequence>MVNSNYLIFGLFLIIFIIFFSCGKVLNPKTKLQVRNNIYAKKLLDNNFLQFADKNTINDLKNNLIDSFDIFSEENCKIVHIDAEELSEFNFDFFMPKLNFILGKRNIALNVKKTFDYENSLEIKINNEKFKLYTKSDMDNETFWDTAPRNFFKKVNKILNMKGINEQFYLLYSGNDLHALLLTEKQYQIITEYYNNNEKEKPYKP</sequence>
<dbReference type="EMBL" id="CP035107">
    <property type="protein sequence ID" value="QAR30663.1"/>
    <property type="molecule type" value="Genomic_DNA"/>
</dbReference>
<dbReference type="RefSeq" id="WP_128501143.1">
    <property type="nucleotide sequence ID" value="NZ_CP035107.1"/>
</dbReference>
<protein>
    <submittedName>
        <fullName evidence="2">Uncharacterized protein</fullName>
    </submittedName>
</protein>
<evidence type="ECO:0000313" key="3">
    <source>
        <dbReference type="Proteomes" id="UP000287701"/>
    </source>
</evidence>
<gene>
    <name evidence="2" type="ORF">EQP59_04560</name>
</gene>
<dbReference type="OrthoDB" id="1348444at2"/>
<organism evidence="2 3">
    <name type="scientific">Ornithobacterium rhinotracheale</name>
    <dbReference type="NCBI Taxonomy" id="28251"/>
    <lineage>
        <taxon>Bacteria</taxon>
        <taxon>Pseudomonadati</taxon>
        <taxon>Bacteroidota</taxon>
        <taxon>Flavobacteriia</taxon>
        <taxon>Flavobacteriales</taxon>
        <taxon>Weeksellaceae</taxon>
        <taxon>Ornithobacterium</taxon>
    </lineage>
</organism>
<keyword evidence="1" id="KW-1133">Transmembrane helix</keyword>
<name>A0A3R5WZE1_ORNRH</name>
<reference evidence="2 3" key="1">
    <citation type="submission" date="2019-01" db="EMBL/GenBank/DDBJ databases">
        <title>Whole Genome of Ornithobacterium rhinotracheale FARPER-174b.</title>
        <authorList>
            <person name="Tataje-Lavanda L.A."/>
            <person name="Montalvan A."/>
            <person name="Montesinos R."/>
            <person name="Zimic M."/>
            <person name="Fernandez-Sanchez M."/>
            <person name="Fernandez-Diaz M."/>
        </authorList>
    </citation>
    <scope>NUCLEOTIDE SEQUENCE [LARGE SCALE GENOMIC DNA]</scope>
    <source>
        <strain evidence="2 3">FARPER-174b</strain>
    </source>
</reference>
<keyword evidence="1" id="KW-0472">Membrane</keyword>
<proteinExistence type="predicted"/>
<keyword evidence="1" id="KW-0812">Transmembrane</keyword>
<accession>A0A3R5WZE1</accession>
<dbReference type="AlphaFoldDB" id="A0A3R5WZE1"/>